<reference evidence="1" key="1">
    <citation type="submission" date="2021-02" db="EMBL/GenBank/DDBJ databases">
        <authorList>
            <person name="Nowell W R."/>
        </authorList>
    </citation>
    <scope>NUCLEOTIDE SEQUENCE</scope>
</reference>
<evidence type="ECO:0000313" key="3">
    <source>
        <dbReference type="Proteomes" id="UP000663829"/>
    </source>
</evidence>
<evidence type="ECO:0000313" key="1">
    <source>
        <dbReference type="EMBL" id="CAF1334452.1"/>
    </source>
</evidence>
<dbReference type="Proteomes" id="UP000681722">
    <property type="component" value="Unassembled WGS sequence"/>
</dbReference>
<name>A0A815G4T2_9BILA</name>
<evidence type="ECO:0000313" key="2">
    <source>
        <dbReference type="EMBL" id="CAF4190731.1"/>
    </source>
</evidence>
<accession>A0A815G4T2</accession>
<dbReference type="EMBL" id="CAJOBC010055177">
    <property type="protein sequence ID" value="CAF4190731.1"/>
    <property type="molecule type" value="Genomic_DNA"/>
</dbReference>
<organism evidence="1 3">
    <name type="scientific">Didymodactylos carnosus</name>
    <dbReference type="NCBI Taxonomy" id="1234261"/>
    <lineage>
        <taxon>Eukaryota</taxon>
        <taxon>Metazoa</taxon>
        <taxon>Spiralia</taxon>
        <taxon>Gnathifera</taxon>
        <taxon>Rotifera</taxon>
        <taxon>Eurotatoria</taxon>
        <taxon>Bdelloidea</taxon>
        <taxon>Philodinida</taxon>
        <taxon>Philodinidae</taxon>
        <taxon>Didymodactylos</taxon>
    </lineage>
</organism>
<proteinExistence type="predicted"/>
<dbReference type="EMBL" id="CAJNOQ010014082">
    <property type="protein sequence ID" value="CAF1334452.1"/>
    <property type="molecule type" value="Genomic_DNA"/>
</dbReference>
<comment type="caution">
    <text evidence="1">The sequence shown here is derived from an EMBL/GenBank/DDBJ whole genome shotgun (WGS) entry which is preliminary data.</text>
</comment>
<feature type="non-terminal residue" evidence="1">
    <location>
        <position position="1"/>
    </location>
</feature>
<dbReference type="Proteomes" id="UP000663829">
    <property type="component" value="Unassembled WGS sequence"/>
</dbReference>
<sequence length="92" mass="10779">MLVEYIAERTVGLTDKFMYSIISEKIPFTATRRPTTIFADTENFFHSITWCHTPFDAKFNAEYRNENTYFLKVYCSRENHNIPAGLCPTIDN</sequence>
<dbReference type="AlphaFoldDB" id="A0A815G4T2"/>
<protein>
    <submittedName>
        <fullName evidence="1">Uncharacterized protein</fullName>
    </submittedName>
</protein>
<gene>
    <name evidence="1" type="ORF">GPM918_LOCUS30118</name>
    <name evidence="2" type="ORF">SRO942_LOCUS30724</name>
</gene>
<keyword evidence="3" id="KW-1185">Reference proteome</keyword>